<keyword evidence="4 6" id="KW-1133">Transmembrane helix</keyword>
<keyword evidence="9" id="KW-1185">Reference proteome</keyword>
<evidence type="ECO:0000256" key="2">
    <source>
        <dbReference type="ARBA" id="ARBA00022519"/>
    </source>
</evidence>
<dbReference type="InterPro" id="IPR052363">
    <property type="entry name" value="LPS_export_LptC"/>
</dbReference>
<dbReference type="PANTHER" id="PTHR37481:SF1">
    <property type="entry name" value="LIPOPOLYSACCHARIDE EXPORT SYSTEM PROTEIN LPTC"/>
    <property type="match status" value="1"/>
</dbReference>
<name>N9U3G7_9GAMM</name>
<gene>
    <name evidence="6" type="primary">lptC</name>
    <name evidence="8" type="ORF">G114_05595</name>
</gene>
<dbReference type="PATRIC" id="fig|1268237.3.peg.1101"/>
<evidence type="ECO:0000256" key="5">
    <source>
        <dbReference type="ARBA" id="ARBA00023136"/>
    </source>
</evidence>
<comment type="function">
    <text evidence="7">Required for the translocation of lipopolysaccharide (LPS) from the inner membrane to the outer membrane.</text>
</comment>
<sequence>MSRQTLLFGVLFIVALACWQVLNKPVASQGQVQKEHFQPDFVARDMVTLQYDQEGRLQDRLESVYAEYFRAIEMVTMTQPIFYRYDEEGRAEWRLTAEEGVLNVGDNAILRHKVQLDGLREAGPVKRLDTEYIELDLNNQDVRSNQQVKMLGQAFQTEGLGLKGNLDKRYFELLEQSHAIYFNEKR</sequence>
<evidence type="ECO:0000256" key="7">
    <source>
        <dbReference type="PIRNR" id="PIRNR028513"/>
    </source>
</evidence>
<dbReference type="RefSeq" id="WP_005349647.1">
    <property type="nucleotide sequence ID" value="NZ_APVG01000010.1"/>
</dbReference>
<comment type="similarity">
    <text evidence="6 7">Belongs to the LptC family.</text>
</comment>
<proteinExistence type="inferred from homology"/>
<dbReference type="GO" id="GO:0015221">
    <property type="term" value="F:lipopolysaccharide transmembrane transporter activity"/>
    <property type="evidence" value="ECO:0007669"/>
    <property type="project" value="InterPro"/>
</dbReference>
<evidence type="ECO:0000313" key="9">
    <source>
        <dbReference type="Proteomes" id="UP000023775"/>
    </source>
</evidence>
<dbReference type="OrthoDB" id="5659892at2"/>
<evidence type="ECO:0000256" key="4">
    <source>
        <dbReference type="ARBA" id="ARBA00022989"/>
    </source>
</evidence>
<protein>
    <recommendedName>
        <fullName evidence="6 7">Lipopolysaccharide export system protein LptC</fullName>
    </recommendedName>
</protein>
<dbReference type="eggNOG" id="COG3117">
    <property type="taxonomic scope" value="Bacteria"/>
</dbReference>
<dbReference type="GO" id="GO:0043165">
    <property type="term" value="P:Gram-negative-bacterium-type cell outer membrane assembly"/>
    <property type="evidence" value="ECO:0007669"/>
    <property type="project" value="UniProtKB-UniRule"/>
</dbReference>
<dbReference type="GO" id="GO:0030288">
    <property type="term" value="C:outer membrane-bounded periplasmic space"/>
    <property type="evidence" value="ECO:0007669"/>
    <property type="project" value="TreeGrafter"/>
</dbReference>
<dbReference type="Gene3D" id="2.60.450.10">
    <property type="entry name" value="Lipopolysaccharide (LPS) transport protein A like domain"/>
    <property type="match status" value="1"/>
</dbReference>
<evidence type="ECO:0000313" key="8">
    <source>
        <dbReference type="EMBL" id="ENY72875.1"/>
    </source>
</evidence>
<dbReference type="InterPro" id="IPR010664">
    <property type="entry name" value="LipoPS_assembly_LptC-rel"/>
</dbReference>
<reference evidence="8 9" key="1">
    <citation type="journal article" date="2013" name="Genome Announc.">
        <title>Draft Genome Sequence of the Aeromonas diversa Type Strain.</title>
        <authorList>
            <person name="Farfan M."/>
            <person name="Spataro N."/>
            <person name="Sanglas A."/>
            <person name="Albarral V."/>
            <person name="Loren J.G."/>
            <person name="Bosch E."/>
            <person name="Fuste M.C."/>
        </authorList>
    </citation>
    <scope>NUCLEOTIDE SEQUENCE [LARGE SCALE GENOMIC DNA]</scope>
    <source>
        <strain evidence="8 9">2478-85</strain>
    </source>
</reference>
<evidence type="ECO:0000256" key="6">
    <source>
        <dbReference type="HAMAP-Rule" id="MF_01915"/>
    </source>
</evidence>
<dbReference type="InterPro" id="IPR026265">
    <property type="entry name" value="LptC"/>
</dbReference>
<dbReference type="PROSITE" id="PS51257">
    <property type="entry name" value="PROKAR_LIPOPROTEIN"/>
    <property type="match status" value="1"/>
</dbReference>
<dbReference type="Pfam" id="PF06835">
    <property type="entry name" value="LptC"/>
    <property type="match status" value="1"/>
</dbReference>
<dbReference type="PIRSF" id="PIRSF028513">
    <property type="entry name" value="LptC"/>
    <property type="match status" value="1"/>
</dbReference>
<dbReference type="AlphaFoldDB" id="N9U3G7"/>
<keyword evidence="5 6" id="KW-0472">Membrane</keyword>
<accession>N9U3G7</accession>
<keyword evidence="3 6" id="KW-0812">Transmembrane</keyword>
<organism evidence="8 9">
    <name type="scientific">Aeromonas diversa CDC 2478-85</name>
    <dbReference type="NCBI Taxonomy" id="1268237"/>
    <lineage>
        <taxon>Bacteria</taxon>
        <taxon>Pseudomonadati</taxon>
        <taxon>Pseudomonadota</taxon>
        <taxon>Gammaproteobacteria</taxon>
        <taxon>Aeromonadales</taxon>
        <taxon>Aeromonadaceae</taxon>
        <taxon>Aeromonas</taxon>
    </lineage>
</organism>
<evidence type="ECO:0000256" key="1">
    <source>
        <dbReference type="ARBA" id="ARBA00022475"/>
    </source>
</evidence>
<keyword evidence="1 6" id="KW-1003">Cell membrane</keyword>
<comment type="caution">
    <text evidence="8">The sequence shown here is derived from an EMBL/GenBank/DDBJ whole genome shotgun (WGS) entry which is preliminary data.</text>
</comment>
<dbReference type="GO" id="GO:0005886">
    <property type="term" value="C:plasma membrane"/>
    <property type="evidence" value="ECO:0007669"/>
    <property type="project" value="UniProtKB-SubCell"/>
</dbReference>
<comment type="subcellular location">
    <subcellularLocation>
        <location evidence="6">Cell inner membrane</location>
        <topology evidence="6">Single-pass membrane protein</topology>
    </subcellularLocation>
</comment>
<evidence type="ECO:0000256" key="3">
    <source>
        <dbReference type="ARBA" id="ARBA00022692"/>
    </source>
</evidence>
<dbReference type="EMBL" id="APVG01000010">
    <property type="protein sequence ID" value="ENY72875.1"/>
    <property type="molecule type" value="Genomic_DNA"/>
</dbReference>
<dbReference type="GO" id="GO:0017089">
    <property type="term" value="F:glycolipid transfer activity"/>
    <property type="evidence" value="ECO:0007669"/>
    <property type="project" value="TreeGrafter"/>
</dbReference>
<keyword evidence="2 6" id="KW-0997">Cell inner membrane</keyword>
<dbReference type="HAMAP" id="MF_01915">
    <property type="entry name" value="LPS_assembly_LptC"/>
    <property type="match status" value="1"/>
</dbReference>
<dbReference type="Proteomes" id="UP000023775">
    <property type="component" value="Unassembled WGS sequence"/>
</dbReference>
<dbReference type="PANTHER" id="PTHR37481">
    <property type="entry name" value="LIPOPOLYSACCHARIDE EXPORT SYSTEM PROTEIN LPTC"/>
    <property type="match status" value="1"/>
</dbReference>
<comment type="subunit">
    <text evidence="6">Component of the lipopolysaccharide transport and assembly complex. Interacts with LptA and the LptBFG transporter complex.</text>
</comment>
<dbReference type="NCBIfam" id="TIGR04409">
    <property type="entry name" value="LptC_YrbK"/>
    <property type="match status" value="1"/>
</dbReference>
<comment type="function">
    <text evidence="6">Involved in the assembly of lipopolysaccharide (LPS). Required for the translocation of LPS from the inner membrane to the outer membrane. Facilitates the transfer of LPS from the inner membrane to the periplasmic protein LptA. Could be a docking site for LptA.</text>
</comment>